<dbReference type="GO" id="GO:0005852">
    <property type="term" value="C:eukaryotic translation initiation factor 3 complex"/>
    <property type="evidence" value="ECO:0007669"/>
    <property type="project" value="UniProtKB-UniRule"/>
</dbReference>
<dbReference type="InterPro" id="IPR036390">
    <property type="entry name" value="WH_DNA-bd_sf"/>
</dbReference>
<evidence type="ECO:0000256" key="14">
    <source>
        <dbReference type="HAMAP-Rule" id="MF_03010"/>
    </source>
</evidence>
<keyword evidence="3 14" id="KW-0963">Cytoplasm</keyword>
<dbReference type="GO" id="GO:0006446">
    <property type="term" value="P:regulation of translational initiation"/>
    <property type="evidence" value="ECO:0007669"/>
    <property type="project" value="InterPro"/>
</dbReference>
<dbReference type="GO" id="GO:0003723">
    <property type="term" value="F:RNA binding"/>
    <property type="evidence" value="ECO:0007669"/>
    <property type="project" value="UniProtKB-UniRule"/>
</dbReference>
<dbReference type="InterPro" id="IPR050174">
    <property type="entry name" value="Protocadherin/Cadherin-CA"/>
</dbReference>
<dbReference type="InterPro" id="IPR033464">
    <property type="entry name" value="CSN8_PSD8_EIF3K"/>
</dbReference>
<dbReference type="EMBL" id="JABDTM020028694">
    <property type="protein sequence ID" value="KAH0808528.1"/>
    <property type="molecule type" value="Genomic_DNA"/>
</dbReference>
<dbReference type="Gene3D" id="2.60.40.60">
    <property type="entry name" value="Cadherins"/>
    <property type="match status" value="5"/>
</dbReference>
<evidence type="ECO:0000256" key="9">
    <source>
        <dbReference type="ARBA" id="ARBA00022917"/>
    </source>
</evidence>
<dbReference type="GO" id="GO:0009653">
    <property type="term" value="P:anatomical structure morphogenesis"/>
    <property type="evidence" value="ECO:0007669"/>
    <property type="project" value="UniProtKB-ARBA"/>
</dbReference>
<dbReference type="FunFam" id="1.25.40.250:FF:000001">
    <property type="entry name" value="Eukaryotic translation initiation factor 3 subunit K"/>
    <property type="match status" value="1"/>
</dbReference>
<keyword evidence="12" id="KW-0325">Glycoprotein</keyword>
<proteinExistence type="inferred from homology"/>
<comment type="subcellular location">
    <subcellularLocation>
        <location evidence="1">Cell membrane</location>
        <topology evidence="1">Single-pass type I membrane protein</topology>
    </subcellularLocation>
    <subcellularLocation>
        <location evidence="14">Cytoplasm</location>
    </subcellularLocation>
</comment>
<dbReference type="Proteomes" id="UP000719412">
    <property type="component" value="Unassembled WGS sequence"/>
</dbReference>
<dbReference type="CDD" id="cd11304">
    <property type="entry name" value="Cadherin_repeat"/>
    <property type="match status" value="5"/>
</dbReference>
<dbReference type="PROSITE" id="PS50250">
    <property type="entry name" value="PCI"/>
    <property type="match status" value="1"/>
</dbReference>
<dbReference type="GO" id="GO:0007156">
    <property type="term" value="P:homophilic cell adhesion via plasma membrane adhesion molecules"/>
    <property type="evidence" value="ECO:0007669"/>
    <property type="project" value="InterPro"/>
</dbReference>
<keyword evidence="10" id="KW-1133">Transmembrane helix</keyword>
<feature type="domain" description="Cadherin" evidence="17">
    <location>
        <begin position="868"/>
        <end position="974"/>
    </location>
</feature>
<keyword evidence="4 14" id="KW-0396">Initiation factor</keyword>
<evidence type="ECO:0000256" key="2">
    <source>
        <dbReference type="ARBA" id="ARBA00022475"/>
    </source>
</evidence>
<keyword evidence="11" id="KW-0472">Membrane</keyword>
<dbReference type="FunFam" id="2.60.40.60:FF:000102">
    <property type="entry name" value="Dachsous cadherin-related 1b"/>
    <property type="match status" value="1"/>
</dbReference>
<dbReference type="GO" id="GO:0005886">
    <property type="term" value="C:plasma membrane"/>
    <property type="evidence" value="ECO:0007669"/>
    <property type="project" value="UniProtKB-SubCell"/>
</dbReference>
<dbReference type="GO" id="GO:0003743">
    <property type="term" value="F:translation initiation factor activity"/>
    <property type="evidence" value="ECO:0007669"/>
    <property type="project" value="UniProtKB-UniRule"/>
</dbReference>
<evidence type="ECO:0000313" key="19">
    <source>
        <dbReference type="Proteomes" id="UP000719412"/>
    </source>
</evidence>
<dbReference type="Gene3D" id="1.10.10.10">
    <property type="entry name" value="Winged helix-like DNA-binding domain superfamily/Winged helix DNA-binding domain"/>
    <property type="match status" value="1"/>
</dbReference>
<dbReference type="GO" id="GO:0016282">
    <property type="term" value="C:eukaryotic 43S preinitiation complex"/>
    <property type="evidence" value="ECO:0007669"/>
    <property type="project" value="UniProtKB-UniRule"/>
</dbReference>
<dbReference type="GO" id="GO:0060429">
    <property type="term" value="P:epithelium development"/>
    <property type="evidence" value="ECO:0007669"/>
    <property type="project" value="UniProtKB-ARBA"/>
</dbReference>
<dbReference type="InterPro" id="IPR015919">
    <property type="entry name" value="Cadherin-like_sf"/>
</dbReference>
<dbReference type="InterPro" id="IPR034754">
    <property type="entry name" value="GEMIN8"/>
</dbReference>
<dbReference type="SUPFAM" id="SSF49313">
    <property type="entry name" value="Cadherin-like"/>
    <property type="match status" value="5"/>
</dbReference>
<dbReference type="GO" id="GO:0032797">
    <property type="term" value="C:SMN complex"/>
    <property type="evidence" value="ECO:0007669"/>
    <property type="project" value="InterPro"/>
</dbReference>
<dbReference type="PROSITE" id="PS50268">
    <property type="entry name" value="CADHERIN_2"/>
    <property type="match status" value="5"/>
</dbReference>
<comment type="caution">
    <text evidence="18">The sequence shown here is derived from an EMBL/GenBank/DDBJ whole genome shotgun (WGS) entry which is preliminary data.</text>
</comment>
<dbReference type="InterPro" id="IPR000717">
    <property type="entry name" value="PCI_dom"/>
</dbReference>
<protein>
    <recommendedName>
        <fullName evidence="14">Eukaryotic translation initiation factor 3 subunit K</fullName>
        <shortName evidence="14">eIF3k</shortName>
    </recommendedName>
    <alternativeName>
        <fullName evidence="14">eIF-3 p25</fullName>
    </alternativeName>
</protein>
<comment type="similarity">
    <text evidence="14">Belongs to the eIF-3 subunit K family.</text>
</comment>
<dbReference type="PROSITE" id="PS00232">
    <property type="entry name" value="CADHERIN_1"/>
    <property type="match status" value="3"/>
</dbReference>
<evidence type="ECO:0000256" key="10">
    <source>
        <dbReference type="ARBA" id="ARBA00022989"/>
    </source>
</evidence>
<feature type="domain" description="Cadherin" evidence="17">
    <location>
        <begin position="658"/>
        <end position="755"/>
    </location>
</feature>
<dbReference type="SUPFAM" id="SSF48371">
    <property type="entry name" value="ARM repeat"/>
    <property type="match status" value="1"/>
</dbReference>
<feature type="domain" description="Cadherin" evidence="17">
    <location>
        <begin position="1086"/>
        <end position="1192"/>
    </location>
</feature>
<dbReference type="GO" id="GO:0005509">
    <property type="term" value="F:calcium ion binding"/>
    <property type="evidence" value="ECO:0007669"/>
    <property type="project" value="UniProtKB-UniRule"/>
</dbReference>
<dbReference type="Pfam" id="PF15348">
    <property type="entry name" value="GEMIN8"/>
    <property type="match status" value="1"/>
</dbReference>
<comment type="subunit">
    <text evidence="14">Component of the eukaryotic translation initiation factor 3 (eIF-3) complex.</text>
</comment>
<feature type="domain" description="Cadherin" evidence="17">
    <location>
        <begin position="987"/>
        <end position="1085"/>
    </location>
</feature>
<dbReference type="Pfam" id="PF10075">
    <property type="entry name" value="CSN8_PSD8_EIF3K"/>
    <property type="match status" value="1"/>
</dbReference>
<evidence type="ECO:0000256" key="3">
    <source>
        <dbReference type="ARBA" id="ARBA00022490"/>
    </source>
</evidence>
<keyword evidence="19" id="KW-1185">Reference proteome</keyword>
<keyword evidence="7" id="KW-0677">Repeat</keyword>
<keyword evidence="2" id="KW-1003">Cell membrane</keyword>
<dbReference type="HAMAP" id="MF_03010">
    <property type="entry name" value="eIF3k"/>
    <property type="match status" value="1"/>
</dbReference>
<dbReference type="SMART" id="SM00112">
    <property type="entry name" value="CA"/>
    <property type="match status" value="5"/>
</dbReference>
<dbReference type="FunFam" id="2.60.40.60:FF:000459">
    <property type="entry name" value="Protein dachsous-like Protein"/>
    <property type="match status" value="1"/>
</dbReference>
<evidence type="ECO:0000256" key="7">
    <source>
        <dbReference type="ARBA" id="ARBA00022737"/>
    </source>
</evidence>
<evidence type="ECO:0000256" key="11">
    <source>
        <dbReference type="ARBA" id="ARBA00023136"/>
    </source>
</evidence>
<dbReference type="SUPFAM" id="SSF46785">
    <property type="entry name" value="Winged helix' DNA-binding domain"/>
    <property type="match status" value="1"/>
</dbReference>
<evidence type="ECO:0000259" key="16">
    <source>
        <dbReference type="PROSITE" id="PS50250"/>
    </source>
</evidence>
<dbReference type="FunFam" id="2.60.40.60:FF:000020">
    <property type="entry name" value="Dachsous cadherin-related 1b"/>
    <property type="match status" value="2"/>
</dbReference>
<dbReference type="InterPro" id="IPR009374">
    <property type="entry name" value="eIF3k"/>
</dbReference>
<dbReference type="InterPro" id="IPR020894">
    <property type="entry name" value="Cadherin_CS"/>
</dbReference>
<evidence type="ECO:0000256" key="4">
    <source>
        <dbReference type="ARBA" id="ARBA00022540"/>
    </source>
</evidence>
<dbReference type="FunFam" id="2.60.40.60:FF:000007">
    <property type="entry name" value="Protocadherin alpha 2"/>
    <property type="match status" value="1"/>
</dbReference>
<accession>A0A8J6H5M3</accession>
<dbReference type="PRINTS" id="PR00205">
    <property type="entry name" value="CADHERIN"/>
</dbReference>
<dbReference type="Pfam" id="PF00028">
    <property type="entry name" value="Cadherin"/>
    <property type="match status" value="4"/>
</dbReference>
<dbReference type="GO" id="GO:0001732">
    <property type="term" value="P:formation of cytoplasmic translation initiation complex"/>
    <property type="evidence" value="ECO:0007669"/>
    <property type="project" value="UniProtKB-UniRule"/>
</dbReference>
<evidence type="ECO:0000256" key="12">
    <source>
        <dbReference type="ARBA" id="ARBA00023180"/>
    </source>
</evidence>
<dbReference type="PANTHER" id="PTHR24028">
    <property type="entry name" value="CADHERIN-87A"/>
    <property type="match status" value="1"/>
</dbReference>
<feature type="domain" description="Cadherin" evidence="17">
    <location>
        <begin position="756"/>
        <end position="867"/>
    </location>
</feature>
<sequence length="1654" mass="184667">MKQTVAMMLKGIERYNPDNLPTLEHYVEIQSRENAYDLEANLAVLKLYQFNPSSFNIDITSQILLKALTNLPNTNFILCKCLLNERQLAEEPINQIIYLADILEQCDFQLFWTRIHSLPELTQRITGFLDSIRKFVCHVVGITYQTIERTHLAELLGDVDDLTLKVWVNKYGWKEDGPLIFIANQDENIKTKNINEKIDFDSVGAIMASSIFICAPYPPLFQTVTKTKWKMRVCDVVPVVERKVNISKKYRRSHKRNLHRRSRRKRSNIRYYTYLKETRFKRRTDDLCSAITVVDITGMDWSPHVASTTAEVGEWHKHEQIAYWKSRALSLEHENKMLIEHIRNVYAKQTEDYANYIRSQQEINEASHEKRNIDHTKSEITNLPIEPAGKKRREAMVKLYGKKASKIMGMETASVSSAGLRIDKTIVCFCGFETMVLFSNLPPYTCASRPAKTGCGARQEAVWNAGRAFAVAASTLLLSPSQDRRRRVGPRLFFAVSPLNESSEDGGAVPKTNSTAVTAVGAAKTSSRRSTVLVIYVRKCAPVSCHRPDRVDYLPTCNALRGRAVIDFPQVRTYRRQRPTKNSQFSARPELSRCDGSALHEEAEAFKILVFCPVVFTPEVHLHKQLTSTVANLATLTPPDPTMAPLLLLLLLVVASRAEHVRDLEVSEGAPVGTRIGFIGDGASPDSGPPYLIVPVGSAVDTDLAIDQTTGEIRTKVSLDRETRSSYSLVAIPISGDNVKVVVKVLDENDNAPTFPMAMMTIEFPENTPRDVKRTLHPARDLDLDIFNTQRYNIVAGNVNNTFRLSSHRERDGVLYLDLQINGFLDRETTPVYSLVIEALDGGTPPLRGEMTVNITIQDVNDNQPIFNQSRYIATVPENATVGTSVLQVFAADKDAAENGQIEYSINRRQSDRDNMFRIDQTTGLIVVNKPLDFETKELHELVIVARDHGLQPLETTAFVSIKVTDVNDNQPTINVIFLSDDATPKISESAQPGEFVARISVNDPDSKTEYSNINVSLSGGDGHFGLTTRDNIIYLVIVSLPLDRELQPNYTLNVVATDRGNPPLHASRTINLMVTDINDNAPEFERETYQANVMEVSDPGTSVIQVLATDKDEGNNSAIIYTLMDTAETHSSWFQIDSRSGLVTTRAHVDCETDPVPRLTVVATDNGFPPLSSSATVLVTIHDVNDNEPIFDQSFYNVSVAENEAEGRCILKAGMFEIPNFKKLFDEFLMRVGPASLGNNRGQWVLCGIYGSSAIEPGITRDRTPLNSFGVRIYARGRITYEQYLQSTGNEVRGCGVGGSKHRTMLCTMSIGIQRDAFIMQSECRAPGRLAAEPPLTSSYFSFGRACNLRRSDKVLPLNSIISSHANATKKKNKRGGMTTALRISLLPGSVTAIDEEMCSKPSAVAKRIARHFTFGRSRVQIPVPPDQQWVFFRDFPTSSHCGSTYDLPSAPILTILIPNLPVSVAQRLWKASAARPPSGGMKNTSFPMCSEMWRFRTSVSAHVDYDLNVAVVEIFSQKLKMRGVDLVAVGRRFDSLLLRISADGIDESRMSPGVGVGSGQFKGFICVCVCVRLRLRVFFGLQISIGRSKSTRPVAMEMLSSMVKMKKHEANDDHNRPVLEKVTVDLFIMQRVLNHEIEARSSCIRDLDKGLL</sequence>
<evidence type="ECO:0000256" key="1">
    <source>
        <dbReference type="ARBA" id="ARBA00004251"/>
    </source>
</evidence>
<keyword evidence="5" id="KW-0812">Transmembrane</keyword>
<dbReference type="GO" id="GO:0043022">
    <property type="term" value="F:ribosome binding"/>
    <property type="evidence" value="ECO:0007669"/>
    <property type="project" value="InterPro"/>
</dbReference>
<comment type="function">
    <text evidence="14">Component of the eukaryotic translation initiation factor 3 (eIF-3) complex, which is involved in protein synthesis of a specialized repertoire of mRNAs and, together with other initiation factors, stimulates binding of mRNA and methionyl-tRNAi to the 40S ribosome. The eIF-3 complex specifically targets and initiates translation of a subset of mRNAs involved in cell proliferation.</text>
</comment>
<comment type="function">
    <text evidence="13">Component of the eukaryotic translation initiation factor 3 (eIF-3) complex, which is required for several steps in the initiation of protein synthesis. The eIF-3 complex associates with the 40S ribosome and facilitates the recruitment of eIF-1, eIF-1A, eIF-2:GTP:methionyl-tRNAi and eIF-5 to form the 43S pre-initiation complex (43S PIC). The eIF-3 complex stimulates mRNA recruitment to the 43S PIC and scanning of the mRNA for AUG recognition. The eIF-3 complex is also required for disassembly and recycling of post-termination ribosomal complexes and subsequently prevents premature joining of the 40S and 60S ribosomal subunits prior to initiation. The eIF-3 complex specifically targets and initiates translation of a subset of mRNAs involved in cell proliferation, including cell cycling, differentiation and apoptosis, and uses different modes of RNA stem-loop binding to exert either translational activation or repression.</text>
</comment>
<evidence type="ECO:0000256" key="5">
    <source>
        <dbReference type="ARBA" id="ARBA00022692"/>
    </source>
</evidence>
<reference evidence="18" key="1">
    <citation type="journal article" date="2020" name="J Insects Food Feed">
        <title>The yellow mealworm (Tenebrio molitor) genome: a resource for the emerging insects as food and feed industry.</title>
        <authorList>
            <person name="Eriksson T."/>
            <person name="Andere A."/>
            <person name="Kelstrup H."/>
            <person name="Emery V."/>
            <person name="Picard C."/>
        </authorList>
    </citation>
    <scope>NUCLEOTIDE SEQUENCE</scope>
    <source>
        <strain evidence="18">Stoneville</strain>
        <tissue evidence="18">Whole head</tissue>
    </source>
</reference>
<keyword evidence="6" id="KW-0732">Signal</keyword>
<feature type="domain" description="PCI" evidence="16">
    <location>
        <begin position="36"/>
        <end position="197"/>
    </location>
</feature>
<evidence type="ECO:0000256" key="8">
    <source>
        <dbReference type="ARBA" id="ARBA00022837"/>
    </source>
</evidence>
<gene>
    <name evidence="18" type="ORF">GEV33_014263</name>
</gene>
<dbReference type="GO" id="GO:0000387">
    <property type="term" value="P:spliceosomal snRNP assembly"/>
    <property type="evidence" value="ECO:0007669"/>
    <property type="project" value="InterPro"/>
</dbReference>
<name>A0A8J6H5M3_TENMO</name>
<dbReference type="FunFam" id="1.10.10.10:FF:000212">
    <property type="entry name" value="Eukaryotic translation initiation factor 3 subunit K"/>
    <property type="match status" value="1"/>
</dbReference>
<dbReference type="PANTHER" id="PTHR24028:SF328">
    <property type="entry name" value="CADHERIN-3"/>
    <property type="match status" value="1"/>
</dbReference>
<evidence type="ECO:0000256" key="13">
    <source>
        <dbReference type="ARBA" id="ARBA00057041"/>
    </source>
</evidence>
<organism evidence="18 19">
    <name type="scientific">Tenebrio molitor</name>
    <name type="common">Yellow mealworm beetle</name>
    <dbReference type="NCBI Taxonomy" id="7067"/>
    <lineage>
        <taxon>Eukaryota</taxon>
        <taxon>Metazoa</taxon>
        <taxon>Ecdysozoa</taxon>
        <taxon>Arthropoda</taxon>
        <taxon>Hexapoda</taxon>
        <taxon>Insecta</taxon>
        <taxon>Pterygota</taxon>
        <taxon>Neoptera</taxon>
        <taxon>Endopterygota</taxon>
        <taxon>Coleoptera</taxon>
        <taxon>Polyphaga</taxon>
        <taxon>Cucujiformia</taxon>
        <taxon>Tenebrionidae</taxon>
        <taxon>Tenebrio</taxon>
    </lineage>
</organism>
<dbReference type="InterPro" id="IPR016020">
    <property type="entry name" value="Transl_init_fac_sub12_N_euk"/>
</dbReference>
<dbReference type="Gene3D" id="1.25.40.250">
    <property type="entry name" value="ARM repeat, domain 1"/>
    <property type="match status" value="1"/>
</dbReference>
<keyword evidence="8 15" id="KW-0106">Calcium</keyword>
<evidence type="ECO:0000313" key="18">
    <source>
        <dbReference type="EMBL" id="KAH0808528.1"/>
    </source>
</evidence>
<reference evidence="18" key="2">
    <citation type="submission" date="2021-08" db="EMBL/GenBank/DDBJ databases">
        <authorList>
            <person name="Eriksson T."/>
        </authorList>
    </citation>
    <scope>NUCLEOTIDE SEQUENCE</scope>
    <source>
        <strain evidence="18">Stoneville</strain>
        <tissue evidence="18">Whole head</tissue>
    </source>
</reference>
<evidence type="ECO:0000259" key="17">
    <source>
        <dbReference type="PROSITE" id="PS50268"/>
    </source>
</evidence>
<keyword evidence="9 14" id="KW-0648">Protein biosynthesis</keyword>
<dbReference type="InterPro" id="IPR016024">
    <property type="entry name" value="ARM-type_fold"/>
</dbReference>
<evidence type="ECO:0000256" key="6">
    <source>
        <dbReference type="ARBA" id="ARBA00022729"/>
    </source>
</evidence>
<evidence type="ECO:0000256" key="15">
    <source>
        <dbReference type="PROSITE-ProRule" id="PRU00043"/>
    </source>
</evidence>
<dbReference type="GO" id="GO:0033290">
    <property type="term" value="C:eukaryotic 48S preinitiation complex"/>
    <property type="evidence" value="ECO:0007669"/>
    <property type="project" value="UniProtKB-UniRule"/>
</dbReference>
<dbReference type="InterPro" id="IPR002126">
    <property type="entry name" value="Cadherin-like_dom"/>
</dbReference>
<dbReference type="InterPro" id="IPR036388">
    <property type="entry name" value="WH-like_DNA-bd_sf"/>
</dbReference>